<accession>A0A2N3Y9C7</accession>
<protein>
    <submittedName>
        <fullName evidence="2">Uncharacterized protein</fullName>
    </submittedName>
</protein>
<dbReference type="Proteomes" id="UP000233786">
    <property type="component" value="Unassembled WGS sequence"/>
</dbReference>
<sequence>MKEPIGAAADATVGLAATSDAMQGIISAANSGRFRVTQEAGDELIRIFLDFQDALGSMRRDGRQLSHRTSLGDSPAGKTISDFNQQVAAGWDGRSYEEMLVQMHERVPQVIEAIKKGVRTYREIDEGNTEFGVPT</sequence>
<gene>
    <name evidence="2" type="ORF">A8926_7696</name>
</gene>
<dbReference type="RefSeq" id="WP_029534886.1">
    <property type="nucleotide sequence ID" value="NZ_CP061007.1"/>
</dbReference>
<reference evidence="2" key="1">
    <citation type="submission" date="2017-12" db="EMBL/GenBank/DDBJ databases">
        <title>Sequencing the genomes of 1000 Actinobacteria strains.</title>
        <authorList>
            <person name="Klenk H.-P."/>
        </authorList>
    </citation>
    <scope>NUCLEOTIDE SEQUENCE [LARGE SCALE GENOMIC DNA]</scope>
    <source>
        <strain evidence="2">DSM 44228</strain>
    </source>
</reference>
<proteinExistence type="predicted"/>
<keyword evidence="3" id="KW-1185">Reference proteome</keyword>
<dbReference type="STRING" id="994479.GCA_000194155_00464"/>
<dbReference type="OrthoDB" id="5185679at2"/>
<feature type="region of interest" description="Disordered" evidence="1">
    <location>
        <begin position="59"/>
        <end position="79"/>
    </location>
</feature>
<evidence type="ECO:0000256" key="1">
    <source>
        <dbReference type="SAM" id="MobiDB-lite"/>
    </source>
</evidence>
<evidence type="ECO:0000313" key="2">
    <source>
        <dbReference type="EMBL" id="PKW19524.1"/>
    </source>
</evidence>
<dbReference type="EMBL" id="PJNB01000001">
    <property type="protein sequence ID" value="PKW19524.1"/>
    <property type="molecule type" value="Genomic_DNA"/>
</dbReference>
<organism evidence="2 3">
    <name type="scientific">Saccharopolyspora spinosa</name>
    <dbReference type="NCBI Taxonomy" id="60894"/>
    <lineage>
        <taxon>Bacteria</taxon>
        <taxon>Bacillati</taxon>
        <taxon>Actinomycetota</taxon>
        <taxon>Actinomycetes</taxon>
        <taxon>Pseudonocardiales</taxon>
        <taxon>Pseudonocardiaceae</taxon>
        <taxon>Saccharopolyspora</taxon>
    </lineage>
</organism>
<evidence type="ECO:0000313" key="3">
    <source>
        <dbReference type="Proteomes" id="UP000233786"/>
    </source>
</evidence>
<name>A0A2N3Y9C7_SACSN</name>
<dbReference type="AlphaFoldDB" id="A0A2N3Y9C7"/>
<comment type="caution">
    <text evidence="2">The sequence shown here is derived from an EMBL/GenBank/DDBJ whole genome shotgun (WGS) entry which is preliminary data.</text>
</comment>